<sequence>MQILFIRHGQSEADVLNVHEGRADFPLTELGRKQAALLAERVLSEFPPQLIWASTLRRASETAAIVADKVKCPVQYEDDLMELNNGILAGLSFEEAKKYPLPRKLKLHERIENGESAIEFRMRIEAVFSKIVSSANHERIAIVSHGG</sequence>
<name>A0ABM8VLK2_9BACL</name>
<dbReference type="EMBL" id="CAJVCE010000012">
    <property type="protein sequence ID" value="CAG7648703.1"/>
    <property type="molecule type" value="Genomic_DNA"/>
</dbReference>
<gene>
    <name evidence="1" type="primary">pspA_1</name>
    <name evidence="1" type="ORF">PAECIP111802_04297</name>
</gene>
<evidence type="ECO:0000313" key="1">
    <source>
        <dbReference type="EMBL" id="CAG7648703.1"/>
    </source>
</evidence>
<keyword evidence="2" id="KW-1185">Reference proteome</keyword>
<keyword evidence="1" id="KW-0378">Hydrolase</keyword>
<organism evidence="1 2">
    <name type="scientific">Paenibacillus allorhizosphaerae</name>
    <dbReference type="NCBI Taxonomy" id="2849866"/>
    <lineage>
        <taxon>Bacteria</taxon>
        <taxon>Bacillati</taxon>
        <taxon>Bacillota</taxon>
        <taxon>Bacilli</taxon>
        <taxon>Bacillales</taxon>
        <taxon>Paenibacillaceae</taxon>
        <taxon>Paenibacillus</taxon>
    </lineage>
</organism>
<dbReference type="PANTHER" id="PTHR48100:SF44">
    <property type="entry name" value="PHOSPHATASE C1620.13-RELATED"/>
    <property type="match status" value="1"/>
</dbReference>
<evidence type="ECO:0000313" key="2">
    <source>
        <dbReference type="Proteomes" id="UP000730618"/>
    </source>
</evidence>
<dbReference type="PIRSF" id="PIRSF000709">
    <property type="entry name" value="6PFK_2-Ptase"/>
    <property type="match status" value="1"/>
</dbReference>
<dbReference type="GO" id="GO:0016787">
    <property type="term" value="F:hydrolase activity"/>
    <property type="evidence" value="ECO:0007669"/>
    <property type="project" value="UniProtKB-KW"/>
</dbReference>
<reference evidence="1 2" key="1">
    <citation type="submission" date="2021-06" db="EMBL/GenBank/DDBJ databases">
        <authorList>
            <person name="Criscuolo A."/>
        </authorList>
    </citation>
    <scope>NUCLEOTIDE SEQUENCE [LARGE SCALE GENOMIC DNA]</scope>
    <source>
        <strain evidence="2">CIP 111802</strain>
    </source>
</reference>
<dbReference type="InterPro" id="IPR013078">
    <property type="entry name" value="His_Pase_superF_clade-1"/>
</dbReference>
<dbReference type="PANTHER" id="PTHR48100">
    <property type="entry name" value="BROAD-SPECIFICITY PHOSPHATASE YOR283W-RELATED"/>
    <property type="match status" value="1"/>
</dbReference>
<dbReference type="Proteomes" id="UP000730618">
    <property type="component" value="Unassembled WGS sequence"/>
</dbReference>
<comment type="caution">
    <text evidence="1">The sequence shown here is derived from an EMBL/GenBank/DDBJ whole genome shotgun (WGS) entry which is preliminary data.</text>
</comment>
<dbReference type="EC" id="3.1.3.3" evidence="1"/>
<dbReference type="Pfam" id="PF00300">
    <property type="entry name" value="His_Phos_1"/>
    <property type="match status" value="1"/>
</dbReference>
<proteinExistence type="predicted"/>
<dbReference type="InterPro" id="IPR050275">
    <property type="entry name" value="PGM_Phosphatase"/>
</dbReference>
<dbReference type="CDD" id="cd07067">
    <property type="entry name" value="HP_PGM_like"/>
    <property type="match status" value="1"/>
</dbReference>
<dbReference type="SMART" id="SM00855">
    <property type="entry name" value="PGAM"/>
    <property type="match status" value="1"/>
</dbReference>
<accession>A0ABM8VLK2</accession>
<protein>
    <submittedName>
        <fullName evidence="1">Phosphoserine phosphatase 1</fullName>
        <ecNumber evidence="1">3.1.3.3</ecNumber>
    </submittedName>
</protein>